<dbReference type="AlphaFoldDB" id="A0AAJ2BJ34"/>
<proteinExistence type="predicted"/>
<sequence length="35" mass="3962">MLEGGEIRERGDHAQLLANGGRYAQLFDLQARGYR</sequence>
<organism evidence="1 2">
    <name type="scientific">Pseudomonas oryzihabitans</name>
    <dbReference type="NCBI Taxonomy" id="47885"/>
    <lineage>
        <taxon>Bacteria</taxon>
        <taxon>Pseudomonadati</taxon>
        <taxon>Pseudomonadota</taxon>
        <taxon>Gammaproteobacteria</taxon>
        <taxon>Pseudomonadales</taxon>
        <taxon>Pseudomonadaceae</taxon>
        <taxon>Pseudomonas</taxon>
    </lineage>
</organism>
<dbReference type="EMBL" id="JAVJAF010000001">
    <property type="protein sequence ID" value="MDR6233350.1"/>
    <property type="molecule type" value="Genomic_DNA"/>
</dbReference>
<accession>A0AAJ2BJ34</accession>
<comment type="caution">
    <text evidence="1">The sequence shown here is derived from an EMBL/GenBank/DDBJ whole genome shotgun (WGS) entry which is preliminary data.</text>
</comment>
<dbReference type="Proteomes" id="UP001268036">
    <property type="component" value="Unassembled WGS sequence"/>
</dbReference>
<name>A0AAJ2BJ34_9PSED</name>
<evidence type="ECO:0000313" key="2">
    <source>
        <dbReference type="Proteomes" id="UP001268036"/>
    </source>
</evidence>
<reference evidence="1" key="1">
    <citation type="submission" date="2023-08" db="EMBL/GenBank/DDBJ databases">
        <title>Functional and genomic diversity of the sorghum phyllosphere microbiome.</title>
        <authorList>
            <person name="Shade A."/>
        </authorList>
    </citation>
    <scope>NUCLEOTIDE SEQUENCE</scope>
    <source>
        <strain evidence="1">SORGH_AS_0201</strain>
    </source>
</reference>
<evidence type="ECO:0000313" key="1">
    <source>
        <dbReference type="EMBL" id="MDR6233350.1"/>
    </source>
</evidence>
<protein>
    <submittedName>
        <fullName evidence="1">ABC-type multidrug transport system fused ATPase/permease subunit</fullName>
    </submittedName>
</protein>
<gene>
    <name evidence="1" type="ORF">QE440_001091</name>
</gene>